<evidence type="ECO:0000256" key="8">
    <source>
        <dbReference type="RuleBase" id="RU366017"/>
    </source>
</evidence>
<evidence type="ECO:0000256" key="6">
    <source>
        <dbReference type="ARBA" id="ARBA00022989"/>
    </source>
</evidence>
<evidence type="ECO:0000313" key="10">
    <source>
        <dbReference type="Proteomes" id="UP001164746"/>
    </source>
</evidence>
<evidence type="ECO:0000256" key="1">
    <source>
        <dbReference type="ARBA" id="ARBA00004167"/>
    </source>
</evidence>
<keyword evidence="7" id="KW-0472">Membrane</keyword>
<keyword evidence="10" id="KW-1185">Reference proteome</keyword>
<evidence type="ECO:0000313" key="9">
    <source>
        <dbReference type="EMBL" id="WAR11690.1"/>
    </source>
</evidence>
<dbReference type="PANTHER" id="PTHR21461">
    <property type="entry name" value="GLYCOSYLTRANSFERASE FAMILY 92 PROTEIN"/>
    <property type="match status" value="1"/>
</dbReference>
<evidence type="ECO:0000256" key="7">
    <source>
        <dbReference type="ARBA" id="ARBA00023136"/>
    </source>
</evidence>
<protein>
    <recommendedName>
        <fullName evidence="8">Glycosyltransferase family 92 protein</fullName>
        <ecNumber evidence="8">2.4.1.-</ecNumber>
    </recommendedName>
</protein>
<sequence length="401" mass="46524">MTDDINRSHRAKLKNLSEIYVNNFRKSTETPRIATNLVFDSDNVTSTCARVITCPIQSASSGTWIEVGSDNNMFIFSAFYVEKDKHVIIVGAKERGITRATYASYLFKCSPPGGKMPRFVSVVKSNCTVPPKILLVKPTRPAGSYGRQFTVCLMPLNLNYSRAYELVEWIELNRLLGADKFMIYNESSAPNVNKVLNYYAKRDIVDVIQWPIPLDNREIHYFGQVAMLQDCLYRNKEESEFIVNEDLDEFIIPRPLLLKTWHDFVKNKSEDIAGYIFRCTFFRKEWVDTEIDFSEKRIAEKYKLITLLRFGHETKLWNYKARSKYFARTSTVESLMIHEVPSVKTENVHQSIAMIHHYRNWSNFKPQEKVHDDIVLQKYGKQLLKNVAATWDNLPGVALDN</sequence>
<comment type="similarity">
    <text evidence="2 8">Belongs to the glycosyltransferase 92 family.</text>
</comment>
<evidence type="ECO:0000256" key="2">
    <source>
        <dbReference type="ARBA" id="ARBA00007647"/>
    </source>
</evidence>
<keyword evidence="4 8" id="KW-0808">Transferase</keyword>
<accession>A0ABY7ENX1</accession>
<keyword evidence="6" id="KW-1133">Transmembrane helix</keyword>
<comment type="subcellular location">
    <subcellularLocation>
        <location evidence="1">Membrane</location>
        <topology evidence="1">Single-pass membrane protein</topology>
    </subcellularLocation>
</comment>
<keyword evidence="5" id="KW-0812">Transmembrane</keyword>
<keyword evidence="3 8" id="KW-0328">Glycosyltransferase</keyword>
<proteinExistence type="inferred from homology"/>
<dbReference type="EMBL" id="CP111019">
    <property type="protein sequence ID" value="WAR11690.1"/>
    <property type="molecule type" value="Genomic_DNA"/>
</dbReference>
<gene>
    <name evidence="9" type="ORF">MAR_025870</name>
</gene>
<dbReference type="InterPro" id="IPR008166">
    <property type="entry name" value="Glyco_transf_92"/>
</dbReference>
<evidence type="ECO:0000256" key="3">
    <source>
        <dbReference type="ARBA" id="ARBA00022676"/>
    </source>
</evidence>
<organism evidence="9 10">
    <name type="scientific">Mya arenaria</name>
    <name type="common">Soft-shell clam</name>
    <dbReference type="NCBI Taxonomy" id="6604"/>
    <lineage>
        <taxon>Eukaryota</taxon>
        <taxon>Metazoa</taxon>
        <taxon>Spiralia</taxon>
        <taxon>Lophotrochozoa</taxon>
        <taxon>Mollusca</taxon>
        <taxon>Bivalvia</taxon>
        <taxon>Autobranchia</taxon>
        <taxon>Heteroconchia</taxon>
        <taxon>Euheterodonta</taxon>
        <taxon>Imparidentia</taxon>
        <taxon>Neoheterodontei</taxon>
        <taxon>Myida</taxon>
        <taxon>Myoidea</taxon>
        <taxon>Myidae</taxon>
        <taxon>Mya</taxon>
    </lineage>
</organism>
<reference evidence="9" key="1">
    <citation type="submission" date="2022-11" db="EMBL/GenBank/DDBJ databases">
        <title>Centuries of genome instability and evolution in soft-shell clam transmissible cancer (bioRxiv).</title>
        <authorList>
            <person name="Hart S.F.M."/>
            <person name="Yonemitsu M.A."/>
            <person name="Giersch R.M."/>
            <person name="Beal B.F."/>
            <person name="Arriagada G."/>
            <person name="Davis B.W."/>
            <person name="Ostrander E.A."/>
            <person name="Goff S.P."/>
            <person name="Metzger M.J."/>
        </authorList>
    </citation>
    <scope>NUCLEOTIDE SEQUENCE</scope>
    <source>
        <strain evidence="9">MELC-2E11</strain>
        <tissue evidence="9">Siphon/mantle</tissue>
    </source>
</reference>
<evidence type="ECO:0000256" key="5">
    <source>
        <dbReference type="ARBA" id="ARBA00022692"/>
    </source>
</evidence>
<dbReference type="Pfam" id="PF01697">
    <property type="entry name" value="Glyco_transf_92"/>
    <property type="match status" value="1"/>
</dbReference>
<dbReference type="PANTHER" id="PTHR21461:SF69">
    <property type="entry name" value="GLYCOSYLTRANSFERASE FAMILY 92 PROTEIN"/>
    <property type="match status" value="1"/>
</dbReference>
<name>A0ABY7ENX1_MYAAR</name>
<evidence type="ECO:0000256" key="4">
    <source>
        <dbReference type="ARBA" id="ARBA00022679"/>
    </source>
</evidence>
<dbReference type="EC" id="2.4.1.-" evidence="8"/>
<dbReference type="Proteomes" id="UP001164746">
    <property type="component" value="Chromosome 8"/>
</dbReference>